<feature type="region of interest" description="Disordered" evidence="1">
    <location>
        <begin position="154"/>
        <end position="173"/>
    </location>
</feature>
<protein>
    <submittedName>
        <fullName evidence="2">Uncharacterized protein</fullName>
    </submittedName>
</protein>
<dbReference type="EMBL" id="GEEE01021807">
    <property type="protein sequence ID" value="JAP41418.1"/>
    <property type="molecule type" value="Transcribed_RNA"/>
</dbReference>
<evidence type="ECO:0000313" key="2">
    <source>
        <dbReference type="EMBL" id="JAP41418.1"/>
    </source>
</evidence>
<proteinExistence type="predicted"/>
<reference evidence="2" key="1">
    <citation type="submission" date="2016-01" db="EMBL/GenBank/DDBJ databases">
        <title>Reference transcriptome for the parasite Schistocephalus solidus: insights into the molecular evolution of parasitism.</title>
        <authorList>
            <person name="Hebert F.O."/>
            <person name="Grambauer S."/>
            <person name="Barber I."/>
            <person name="Landry C.R."/>
            <person name="Aubin-Horth N."/>
        </authorList>
    </citation>
    <scope>NUCLEOTIDE SEQUENCE</scope>
</reference>
<name>A0A0X3NP15_SCHSO</name>
<accession>A0A0X3NP15</accession>
<sequence length="220" mass="23945">MSSDTAHRAKSVRMCYASPDNNFYDWPQTKLDGGKQTLVASSAAVSVSQSAAAASVTTPLLSRNQQETYHYGRLHLPEGQLPAQLVLNGLELYQPLVPAKNQAGSLYHPGLTVQTDVPVQLITAVSPSPASLLLQDDVTPAGNGAKFKLQNKLESGRGKLDRPDRTRHSKDDIELDLQQRTYSDSATAADVELARMLQARNLSRSTTTLQQNVKLETSFV</sequence>
<evidence type="ECO:0000256" key="1">
    <source>
        <dbReference type="SAM" id="MobiDB-lite"/>
    </source>
</evidence>
<organism evidence="2">
    <name type="scientific">Schistocephalus solidus</name>
    <name type="common">Tapeworm</name>
    <dbReference type="NCBI Taxonomy" id="70667"/>
    <lineage>
        <taxon>Eukaryota</taxon>
        <taxon>Metazoa</taxon>
        <taxon>Spiralia</taxon>
        <taxon>Lophotrochozoa</taxon>
        <taxon>Platyhelminthes</taxon>
        <taxon>Cestoda</taxon>
        <taxon>Eucestoda</taxon>
        <taxon>Diphyllobothriidea</taxon>
        <taxon>Diphyllobothriidae</taxon>
        <taxon>Schistocephalus</taxon>
    </lineage>
</organism>
<gene>
    <name evidence="2" type="ORF">TR113494</name>
</gene>
<feature type="compositionally biased region" description="Basic and acidic residues" evidence="1">
    <location>
        <begin position="154"/>
        <end position="172"/>
    </location>
</feature>
<dbReference type="AlphaFoldDB" id="A0A0X3NP15"/>